<keyword evidence="15" id="KW-1185">Reference proteome</keyword>
<dbReference type="GO" id="GO:0004059">
    <property type="term" value="F:aralkylamine N-acetyltransferase activity"/>
    <property type="evidence" value="ECO:0007669"/>
    <property type="project" value="UniProtKB-EC"/>
</dbReference>
<comment type="catalytic activity">
    <reaction evidence="7">
        <text>serotonin + octadecanoyl-CoA = N-octadecanoyl-serotonin + CoA + H(+)</text>
        <dbReference type="Rhea" id="RHEA:51400"/>
        <dbReference type="ChEBI" id="CHEBI:15378"/>
        <dbReference type="ChEBI" id="CHEBI:57287"/>
        <dbReference type="ChEBI" id="CHEBI:57394"/>
        <dbReference type="ChEBI" id="CHEBI:134065"/>
        <dbReference type="ChEBI" id="CHEBI:350546"/>
    </reaction>
    <physiologicalReaction direction="left-to-right" evidence="7">
        <dbReference type="Rhea" id="RHEA:51401"/>
    </physiologicalReaction>
</comment>
<dbReference type="EnsemblMetazoa" id="GBRI005989-RA">
    <property type="protein sequence ID" value="GBRI005989-PA"/>
    <property type="gene ID" value="GBRI005989"/>
</dbReference>
<dbReference type="FunFam" id="3.40.630.30:FF:000046">
    <property type="entry name" value="Dopamine N-acetyltransferase"/>
    <property type="match status" value="1"/>
</dbReference>
<dbReference type="Gene3D" id="3.40.630.30">
    <property type="match status" value="1"/>
</dbReference>
<comment type="catalytic activity">
    <reaction evidence="12">
        <text>dopamine + hexadecanoyl-CoA = N-hexadecanoyl-dopamine + CoA + H(+)</text>
        <dbReference type="Rhea" id="RHEA:51376"/>
        <dbReference type="ChEBI" id="CHEBI:15378"/>
        <dbReference type="ChEBI" id="CHEBI:57287"/>
        <dbReference type="ChEBI" id="CHEBI:57379"/>
        <dbReference type="ChEBI" id="CHEBI:59905"/>
        <dbReference type="ChEBI" id="CHEBI:134058"/>
    </reaction>
    <physiologicalReaction direction="left-to-right" evidence="12">
        <dbReference type="Rhea" id="RHEA:51377"/>
    </physiologicalReaction>
</comment>
<evidence type="ECO:0000256" key="1">
    <source>
        <dbReference type="ARBA" id="ARBA00022679"/>
    </source>
</evidence>
<dbReference type="PANTHER" id="PTHR20905">
    <property type="entry name" value="N-ACETYLTRANSFERASE-RELATED"/>
    <property type="match status" value="1"/>
</dbReference>
<dbReference type="AlphaFoldDB" id="A0A1A9W4I0"/>
<evidence type="ECO:0000256" key="10">
    <source>
        <dbReference type="ARBA" id="ARBA00051823"/>
    </source>
</evidence>
<comment type="similarity">
    <text evidence="4">Belongs to the acetyltransferase family. AANAT subfamily.</text>
</comment>
<dbReference type="VEuPathDB" id="VectorBase:GBRI005989"/>
<evidence type="ECO:0000313" key="14">
    <source>
        <dbReference type="EnsemblMetazoa" id="GBRI005989-PA"/>
    </source>
</evidence>
<comment type="catalytic activity">
    <reaction evidence="10">
        <text>serotonin + (9Z)-octadecenoyl-CoA = N-(9Z-octadecenoyl)-serotonin + CoA + H(+)</text>
        <dbReference type="Rhea" id="RHEA:51392"/>
        <dbReference type="ChEBI" id="CHEBI:15378"/>
        <dbReference type="ChEBI" id="CHEBI:57287"/>
        <dbReference type="ChEBI" id="CHEBI:57387"/>
        <dbReference type="ChEBI" id="CHEBI:134064"/>
        <dbReference type="ChEBI" id="CHEBI:350546"/>
    </reaction>
    <physiologicalReaction direction="left-to-right" evidence="10">
        <dbReference type="Rhea" id="RHEA:51393"/>
    </physiologicalReaction>
</comment>
<sequence length="295" mass="33242">MCFDLIIRSNIVCDNYKTVGNSYLERPSNRVALYMLLSGIETLIQQFPIADVVIRYINRLSTGSETLSVISDSSYQNEDGAPLICIGPADCCIKLYIILSDEPINTFLNIGECKELEEFSLKCLKDNCSYKAVTKNNEIIGVFLNSLMHRPPAGDVPEKAADDCAHSKFKKVLGLMDYIEENFNIFDLYPETDIILDGKIVSVNTNYRGMGIAGLLTEKTLNYMRNHNIPVMHVLCTSHYSARVLEKLGFHEVYRLNYNDYKVNDEVVLKPSAPHVAARILVKEIADLKINNSKV</sequence>
<evidence type="ECO:0000256" key="12">
    <source>
        <dbReference type="ARBA" id="ARBA00052335"/>
    </source>
</evidence>
<evidence type="ECO:0000256" key="7">
    <source>
        <dbReference type="ARBA" id="ARBA00050849"/>
    </source>
</evidence>
<dbReference type="InterPro" id="IPR016181">
    <property type="entry name" value="Acyl_CoA_acyltransferase"/>
</dbReference>
<comment type="catalytic activity">
    <reaction evidence="13">
        <text>serotonin + acetyl-CoA = N-acetylserotonin + CoA + H(+)</text>
        <dbReference type="Rhea" id="RHEA:25217"/>
        <dbReference type="ChEBI" id="CHEBI:15378"/>
        <dbReference type="ChEBI" id="CHEBI:17697"/>
        <dbReference type="ChEBI" id="CHEBI:57287"/>
        <dbReference type="ChEBI" id="CHEBI:57288"/>
        <dbReference type="ChEBI" id="CHEBI:350546"/>
        <dbReference type="EC" id="2.3.1.87"/>
    </reaction>
    <physiologicalReaction direction="left-to-right" evidence="13">
        <dbReference type="Rhea" id="RHEA:25218"/>
    </physiologicalReaction>
</comment>
<evidence type="ECO:0000256" key="13">
    <source>
        <dbReference type="ARBA" id="ARBA00052491"/>
    </source>
</evidence>
<proteinExistence type="inferred from homology"/>
<comment type="pathway">
    <text evidence="3">Aromatic compound metabolism; melatonin biosynthesis; melatonin from serotonin: step 1/2.</text>
</comment>
<comment type="catalytic activity">
    <reaction evidence="6">
        <text>dopamine + (9Z)-octadecenoyl-CoA = N-(9Z-octadecanoyl)-dopamine + CoA + H(+)</text>
        <dbReference type="Rhea" id="RHEA:51380"/>
        <dbReference type="ChEBI" id="CHEBI:15378"/>
        <dbReference type="ChEBI" id="CHEBI:31883"/>
        <dbReference type="ChEBI" id="CHEBI:57287"/>
        <dbReference type="ChEBI" id="CHEBI:57387"/>
        <dbReference type="ChEBI" id="CHEBI:59905"/>
    </reaction>
    <physiologicalReaction direction="left-to-right" evidence="6">
        <dbReference type="Rhea" id="RHEA:51381"/>
    </physiologicalReaction>
</comment>
<dbReference type="STRING" id="37001.A0A1A9W4I0"/>
<evidence type="ECO:0000256" key="2">
    <source>
        <dbReference type="ARBA" id="ARBA00023315"/>
    </source>
</evidence>
<dbReference type="EC" id="2.3.1.87" evidence="5"/>
<evidence type="ECO:0000256" key="4">
    <source>
        <dbReference type="ARBA" id="ARBA00038182"/>
    </source>
</evidence>
<name>A0A1A9W4I0_9MUSC</name>
<dbReference type="SUPFAM" id="SSF55729">
    <property type="entry name" value="Acyl-CoA N-acyltransferases (Nat)"/>
    <property type="match status" value="1"/>
</dbReference>
<dbReference type="PANTHER" id="PTHR20905:SF1">
    <property type="entry name" value="AT07410P-RELATED"/>
    <property type="match status" value="1"/>
</dbReference>
<keyword evidence="1" id="KW-0808">Transferase</keyword>
<evidence type="ECO:0000256" key="5">
    <source>
        <dbReference type="ARBA" id="ARBA00039114"/>
    </source>
</evidence>
<reference evidence="14" key="2">
    <citation type="submission" date="2020-05" db="UniProtKB">
        <authorList>
            <consortium name="EnsemblMetazoa"/>
        </authorList>
    </citation>
    <scope>IDENTIFICATION</scope>
    <source>
        <strain evidence="14">IAEA</strain>
    </source>
</reference>
<evidence type="ECO:0000256" key="6">
    <source>
        <dbReference type="ARBA" id="ARBA00050189"/>
    </source>
</evidence>
<evidence type="ECO:0000313" key="15">
    <source>
        <dbReference type="Proteomes" id="UP000091820"/>
    </source>
</evidence>
<comment type="catalytic activity">
    <reaction evidence="9">
        <text>dopamine + acetyl-CoA = N-acetyldopamine + CoA + H(+)</text>
        <dbReference type="Rhea" id="RHEA:51388"/>
        <dbReference type="ChEBI" id="CHEBI:15378"/>
        <dbReference type="ChEBI" id="CHEBI:57287"/>
        <dbReference type="ChEBI" id="CHEBI:57288"/>
        <dbReference type="ChEBI" id="CHEBI:59905"/>
        <dbReference type="ChEBI" id="CHEBI:125678"/>
    </reaction>
    <physiologicalReaction direction="left-to-right" evidence="9">
        <dbReference type="Rhea" id="RHEA:51389"/>
    </physiologicalReaction>
</comment>
<reference evidence="15" key="1">
    <citation type="submission" date="2014-03" db="EMBL/GenBank/DDBJ databases">
        <authorList>
            <person name="Aksoy S."/>
            <person name="Warren W."/>
            <person name="Wilson R.K."/>
        </authorList>
    </citation>
    <scope>NUCLEOTIDE SEQUENCE [LARGE SCALE GENOMIC DNA]</scope>
    <source>
        <strain evidence="15">IAEA</strain>
    </source>
</reference>
<comment type="catalytic activity">
    <reaction evidence="8">
        <text>serotonin + (5Z,8Z,11Z,14Z)-eicosatetraenoyl-CoA = N-[(5Z,8Z,11Z,14Z)-eicosatetraenoyl]-serotonin + CoA + H(+)</text>
        <dbReference type="Rhea" id="RHEA:51396"/>
        <dbReference type="ChEBI" id="CHEBI:15378"/>
        <dbReference type="ChEBI" id="CHEBI:57287"/>
        <dbReference type="ChEBI" id="CHEBI:57368"/>
        <dbReference type="ChEBI" id="CHEBI:132255"/>
        <dbReference type="ChEBI" id="CHEBI:350546"/>
    </reaction>
    <physiologicalReaction direction="left-to-right" evidence="8">
        <dbReference type="Rhea" id="RHEA:51397"/>
    </physiologicalReaction>
</comment>
<comment type="catalytic activity">
    <reaction evidence="11">
        <text>serotonin + hexadecanoyl-CoA = N-hexadecanoyl-serotonin + CoA + H(+)</text>
        <dbReference type="Rhea" id="RHEA:51384"/>
        <dbReference type="ChEBI" id="CHEBI:15378"/>
        <dbReference type="ChEBI" id="CHEBI:57287"/>
        <dbReference type="ChEBI" id="CHEBI:57379"/>
        <dbReference type="ChEBI" id="CHEBI:134059"/>
        <dbReference type="ChEBI" id="CHEBI:350546"/>
    </reaction>
    <physiologicalReaction direction="left-to-right" evidence="11">
        <dbReference type="Rhea" id="RHEA:51385"/>
    </physiologicalReaction>
</comment>
<dbReference type="Proteomes" id="UP000091820">
    <property type="component" value="Unassembled WGS sequence"/>
</dbReference>
<keyword evidence="2" id="KW-0012">Acyltransferase</keyword>
<protein>
    <recommendedName>
        <fullName evidence="5">aralkylamine N-acetyltransferase</fullName>
        <ecNumber evidence="5">2.3.1.87</ecNumber>
    </recommendedName>
</protein>
<evidence type="ECO:0000256" key="3">
    <source>
        <dbReference type="ARBA" id="ARBA00037926"/>
    </source>
</evidence>
<evidence type="ECO:0000256" key="11">
    <source>
        <dbReference type="ARBA" id="ARBA00052178"/>
    </source>
</evidence>
<organism evidence="14 15">
    <name type="scientific">Glossina brevipalpis</name>
    <dbReference type="NCBI Taxonomy" id="37001"/>
    <lineage>
        <taxon>Eukaryota</taxon>
        <taxon>Metazoa</taxon>
        <taxon>Ecdysozoa</taxon>
        <taxon>Arthropoda</taxon>
        <taxon>Hexapoda</taxon>
        <taxon>Insecta</taxon>
        <taxon>Pterygota</taxon>
        <taxon>Neoptera</taxon>
        <taxon>Endopterygota</taxon>
        <taxon>Diptera</taxon>
        <taxon>Brachycera</taxon>
        <taxon>Muscomorpha</taxon>
        <taxon>Hippoboscoidea</taxon>
        <taxon>Glossinidae</taxon>
        <taxon>Glossina</taxon>
    </lineage>
</organism>
<evidence type="ECO:0000256" key="9">
    <source>
        <dbReference type="ARBA" id="ARBA00051711"/>
    </source>
</evidence>
<accession>A0A1A9W4I0</accession>
<evidence type="ECO:0000256" key="8">
    <source>
        <dbReference type="ARBA" id="ARBA00051284"/>
    </source>
</evidence>